<dbReference type="InterPro" id="IPR029472">
    <property type="entry name" value="Copia-like_N"/>
</dbReference>
<reference evidence="2 3" key="1">
    <citation type="journal article" date="2023" name="BMC Biotechnol.">
        <title>Vitis rotundifolia cv Carlos genome sequencing.</title>
        <authorList>
            <person name="Huff M."/>
            <person name="Hulse-Kemp A."/>
            <person name="Scheffler B."/>
            <person name="Youngblood R."/>
            <person name="Simpson S."/>
            <person name="Babiker E."/>
            <person name="Staton M."/>
        </authorList>
    </citation>
    <scope>NUCLEOTIDE SEQUENCE [LARGE SCALE GENOMIC DNA]</scope>
    <source>
        <tissue evidence="2">Leaf</tissue>
    </source>
</reference>
<evidence type="ECO:0000259" key="1">
    <source>
        <dbReference type="Pfam" id="PF14244"/>
    </source>
</evidence>
<gene>
    <name evidence="2" type="ORF">PVL29_003771</name>
</gene>
<keyword evidence="3" id="KW-1185">Reference proteome</keyword>
<comment type="caution">
    <text evidence="2">The sequence shown here is derived from an EMBL/GenBank/DDBJ whole genome shotgun (WGS) entry which is preliminary data.</text>
</comment>
<protein>
    <recommendedName>
        <fullName evidence="1">Retrotransposon Copia-like N-terminal domain-containing protein</fullName>
    </recommendedName>
</protein>
<organism evidence="2 3">
    <name type="scientific">Vitis rotundifolia</name>
    <name type="common">Muscadine grape</name>
    <dbReference type="NCBI Taxonomy" id="103349"/>
    <lineage>
        <taxon>Eukaryota</taxon>
        <taxon>Viridiplantae</taxon>
        <taxon>Streptophyta</taxon>
        <taxon>Embryophyta</taxon>
        <taxon>Tracheophyta</taxon>
        <taxon>Spermatophyta</taxon>
        <taxon>Magnoliopsida</taxon>
        <taxon>eudicotyledons</taxon>
        <taxon>Gunneridae</taxon>
        <taxon>Pentapetalae</taxon>
        <taxon>rosids</taxon>
        <taxon>Vitales</taxon>
        <taxon>Vitaceae</taxon>
        <taxon>Viteae</taxon>
        <taxon>Vitis</taxon>
    </lineage>
</organism>
<evidence type="ECO:0000313" key="3">
    <source>
        <dbReference type="Proteomes" id="UP001168098"/>
    </source>
</evidence>
<proteinExistence type="predicted"/>
<name>A0AA39ADW8_VITRO</name>
<feature type="domain" description="Retrotransposon Copia-like N-terminal" evidence="1">
    <location>
        <begin position="26"/>
        <end position="55"/>
    </location>
</feature>
<accession>A0AA39ADW8</accession>
<dbReference type="Pfam" id="PF14244">
    <property type="entry name" value="Retrotran_gag_3"/>
    <property type="match status" value="1"/>
</dbReference>
<dbReference type="EMBL" id="JARBHA010000003">
    <property type="protein sequence ID" value="KAJ9705825.1"/>
    <property type="molecule type" value="Genomic_DNA"/>
</dbReference>
<sequence>MSGNTTIVGTNLISLNASSQIPFKLAKDGANYASWKSQMTNLLFGYDLLSFVDGSHPCLPPVDFVYHLWLRQDQLVLLVPLSIIIKLQQLPGTSFKQAMPTDLTHEC</sequence>
<dbReference type="AlphaFoldDB" id="A0AA39ADW8"/>
<evidence type="ECO:0000313" key="2">
    <source>
        <dbReference type="EMBL" id="KAJ9705825.1"/>
    </source>
</evidence>
<dbReference type="Proteomes" id="UP001168098">
    <property type="component" value="Unassembled WGS sequence"/>
</dbReference>